<reference evidence="1" key="2">
    <citation type="journal article" date="2015" name="Data Brief">
        <title>Shoot transcriptome of the giant reed, Arundo donax.</title>
        <authorList>
            <person name="Barrero R.A."/>
            <person name="Guerrero F.D."/>
            <person name="Moolhuijzen P."/>
            <person name="Goolsby J.A."/>
            <person name="Tidwell J."/>
            <person name="Bellgard S.E."/>
            <person name="Bellgard M.I."/>
        </authorList>
    </citation>
    <scope>NUCLEOTIDE SEQUENCE</scope>
    <source>
        <tissue evidence="1">Shoot tissue taken approximately 20 cm above the soil surface</tissue>
    </source>
</reference>
<organism evidence="1">
    <name type="scientific">Arundo donax</name>
    <name type="common">Giant reed</name>
    <name type="synonym">Donax arundinaceus</name>
    <dbReference type="NCBI Taxonomy" id="35708"/>
    <lineage>
        <taxon>Eukaryota</taxon>
        <taxon>Viridiplantae</taxon>
        <taxon>Streptophyta</taxon>
        <taxon>Embryophyta</taxon>
        <taxon>Tracheophyta</taxon>
        <taxon>Spermatophyta</taxon>
        <taxon>Magnoliopsida</taxon>
        <taxon>Liliopsida</taxon>
        <taxon>Poales</taxon>
        <taxon>Poaceae</taxon>
        <taxon>PACMAD clade</taxon>
        <taxon>Arundinoideae</taxon>
        <taxon>Arundineae</taxon>
        <taxon>Arundo</taxon>
    </lineage>
</organism>
<dbReference type="AlphaFoldDB" id="A0A0A8Y553"/>
<accession>A0A0A8Y553</accession>
<evidence type="ECO:0000313" key="1">
    <source>
        <dbReference type="EMBL" id="JAD20018.1"/>
    </source>
</evidence>
<proteinExistence type="predicted"/>
<protein>
    <submittedName>
        <fullName evidence="1">Uncharacterized protein</fullName>
    </submittedName>
</protein>
<name>A0A0A8Y553_ARUDO</name>
<sequence>MSMCEGLIKVSFFRISVVQAHVYFQNDYLPTAAAYVSISKVVLLPCLFCQLSLIPSSRMASLLVWSLI</sequence>
<dbReference type="EMBL" id="GBRH01277877">
    <property type="protein sequence ID" value="JAD20018.1"/>
    <property type="molecule type" value="Transcribed_RNA"/>
</dbReference>
<reference evidence="1" key="1">
    <citation type="submission" date="2014-09" db="EMBL/GenBank/DDBJ databases">
        <authorList>
            <person name="Magalhaes I.L.F."/>
            <person name="Oliveira U."/>
            <person name="Santos F.R."/>
            <person name="Vidigal T.H.D.A."/>
            <person name="Brescovit A.D."/>
            <person name="Santos A.J."/>
        </authorList>
    </citation>
    <scope>NUCLEOTIDE SEQUENCE</scope>
    <source>
        <tissue evidence="1">Shoot tissue taken approximately 20 cm above the soil surface</tissue>
    </source>
</reference>